<organism evidence="8 9">
    <name type="scientific">Robinsoniella peoriensis</name>
    <dbReference type="NCBI Taxonomy" id="180332"/>
    <lineage>
        <taxon>Bacteria</taxon>
        <taxon>Bacillati</taxon>
        <taxon>Bacillota</taxon>
        <taxon>Clostridia</taxon>
        <taxon>Lachnospirales</taxon>
        <taxon>Lachnospiraceae</taxon>
        <taxon>Robinsoniella</taxon>
    </lineage>
</organism>
<dbReference type="Proteomes" id="UP000306509">
    <property type="component" value="Unassembled WGS sequence"/>
</dbReference>
<dbReference type="AlphaFoldDB" id="A0A4U8Q6J7"/>
<keyword evidence="5 6" id="KW-0472">Membrane</keyword>
<dbReference type="InterPro" id="IPR003838">
    <property type="entry name" value="ABC3_permease_C"/>
</dbReference>
<reference evidence="8 9" key="1">
    <citation type="journal article" date="2019" name="Anaerobe">
        <title>Detection of Robinsoniella peoriensis in multiple bone samples of a trauma patient.</title>
        <authorList>
            <person name="Schrottner P."/>
            <person name="Hartwich K."/>
            <person name="Bunk B."/>
            <person name="Schober I."/>
            <person name="Helbig S."/>
            <person name="Rudolph W.W."/>
            <person name="Gunzer F."/>
        </authorList>
    </citation>
    <scope>NUCLEOTIDE SEQUENCE [LARGE SCALE GENOMIC DNA]</scope>
    <source>
        <strain evidence="8 9">DSM 106044</strain>
    </source>
</reference>
<feature type="transmembrane region" description="Helical" evidence="6">
    <location>
        <begin position="293"/>
        <end position="316"/>
    </location>
</feature>
<dbReference type="STRING" id="180332.GCA_000797495_00584"/>
<dbReference type="EMBL" id="QGQD01000067">
    <property type="protein sequence ID" value="TLC99702.1"/>
    <property type="molecule type" value="Genomic_DNA"/>
</dbReference>
<proteinExistence type="predicted"/>
<evidence type="ECO:0000256" key="1">
    <source>
        <dbReference type="ARBA" id="ARBA00004651"/>
    </source>
</evidence>
<feature type="transmembrane region" description="Helical" evidence="6">
    <location>
        <begin position="634"/>
        <end position="657"/>
    </location>
</feature>
<feature type="transmembrane region" description="Helical" evidence="6">
    <location>
        <begin position="580"/>
        <end position="600"/>
    </location>
</feature>
<dbReference type="GO" id="GO:0005886">
    <property type="term" value="C:plasma membrane"/>
    <property type="evidence" value="ECO:0007669"/>
    <property type="project" value="UniProtKB-SubCell"/>
</dbReference>
<comment type="subcellular location">
    <subcellularLocation>
        <location evidence="1">Cell membrane</location>
        <topology evidence="1">Multi-pass membrane protein</topology>
    </subcellularLocation>
</comment>
<keyword evidence="2" id="KW-1003">Cell membrane</keyword>
<evidence type="ECO:0000256" key="4">
    <source>
        <dbReference type="ARBA" id="ARBA00022989"/>
    </source>
</evidence>
<dbReference type="InterPro" id="IPR052536">
    <property type="entry name" value="ABC-4_Integral_Memb_Prot"/>
</dbReference>
<feature type="transmembrane region" description="Helical" evidence="6">
    <location>
        <begin position="148"/>
        <end position="172"/>
    </location>
</feature>
<evidence type="ECO:0000256" key="3">
    <source>
        <dbReference type="ARBA" id="ARBA00022692"/>
    </source>
</evidence>
<evidence type="ECO:0000256" key="6">
    <source>
        <dbReference type="SAM" id="Phobius"/>
    </source>
</evidence>
<protein>
    <submittedName>
        <fullName evidence="8">Bacitracin export permease protein BceB</fullName>
    </submittedName>
</protein>
<feature type="transmembrane region" description="Helical" evidence="6">
    <location>
        <begin position="228"/>
        <end position="261"/>
    </location>
</feature>
<keyword evidence="4 6" id="KW-1133">Transmembrane helix</keyword>
<feature type="transmembrane region" description="Helical" evidence="6">
    <location>
        <begin position="60"/>
        <end position="80"/>
    </location>
</feature>
<feature type="transmembrane region" description="Helical" evidence="6">
    <location>
        <begin position="101"/>
        <end position="128"/>
    </location>
</feature>
<feature type="transmembrane region" description="Helical" evidence="6">
    <location>
        <begin position="669"/>
        <end position="692"/>
    </location>
</feature>
<gene>
    <name evidence="8" type="primary">bceB_2</name>
    <name evidence="8" type="ORF">DSM106044_03494</name>
</gene>
<evidence type="ECO:0000259" key="7">
    <source>
        <dbReference type="Pfam" id="PF02687"/>
    </source>
</evidence>
<name>A0A4U8Q6J7_9FIRM</name>
<comment type="caution">
    <text evidence="8">The sequence shown here is derived from an EMBL/GenBank/DDBJ whole genome shotgun (WGS) entry which is preliminary data.</text>
</comment>
<evidence type="ECO:0000256" key="5">
    <source>
        <dbReference type="ARBA" id="ARBA00023136"/>
    </source>
</evidence>
<evidence type="ECO:0000313" key="8">
    <source>
        <dbReference type="EMBL" id="TLC99702.1"/>
    </source>
</evidence>
<evidence type="ECO:0000313" key="9">
    <source>
        <dbReference type="Proteomes" id="UP000306509"/>
    </source>
</evidence>
<dbReference type="Pfam" id="PF02687">
    <property type="entry name" value="FtsX"/>
    <property type="match status" value="1"/>
</dbReference>
<keyword evidence="9" id="KW-1185">Reference proteome</keyword>
<keyword evidence="3 6" id="KW-0812">Transmembrane</keyword>
<accession>A0A4U8Q6J7</accession>
<feature type="transmembrane region" description="Helical" evidence="6">
    <location>
        <begin position="20"/>
        <end position="40"/>
    </location>
</feature>
<dbReference type="PANTHER" id="PTHR46795">
    <property type="entry name" value="ABC TRANSPORTER PERMEASE-RELATED-RELATED"/>
    <property type="match status" value="1"/>
</dbReference>
<dbReference type="PANTHER" id="PTHR46795:SF3">
    <property type="entry name" value="ABC TRANSPORTER PERMEASE"/>
    <property type="match status" value="1"/>
</dbReference>
<evidence type="ECO:0000256" key="2">
    <source>
        <dbReference type="ARBA" id="ARBA00022475"/>
    </source>
</evidence>
<dbReference type="RefSeq" id="WP_138003153.1">
    <property type="nucleotide sequence ID" value="NZ_QGQD01000067.1"/>
</dbReference>
<sequence>MNIILIAIKNLKKNFSFYTLYLISASLVITIFFAFTSFSMNDVMLEKISSDGRVEMMCRTVSVFLMAFVVFYMTYSNGFFLRRRTRELGIYALLGYRKSAIMRLLTLENFFICTASLIIGVLAGGFLHKGVVAFITALLNLSLSDEKMILFNPGAIVQTAIFVLAVISAMFLSNGKVIRQTSLLNLIRLEKHAEKNMKTRIVPAILGLLMILSGYFLALNILQGKDSLWITAGFTPIGMLTLLLVTFGTVFFINSFLPCFMSLTRRSKRFYTEVRIITIPNFIYRIRSNARTIIMLTLFSAATLTITGVMALTLYYPIAAVSRIAPSEIEFRVENTEQIPAVKHILAESQSLESNQTLVTNYSLESNHSLVTNNSLESNHSLLDNMDSSGVTLTLTDIIKVTSDASVLPIEYQIGSAKGDANNEKLTRVPGFECISASSYEQLMTAQGRSDSLEGLLPLTETQCILVKYEPNADGSDETGCVYPLLTDKGPLNLKVKSTTLANPISFANSIGTLIISDEAYNRLVKMTYPRTTVLSLNGPGLKNNESIYTAMEKITDNSPYLQGNSHRIQELLTLNSSTFLLIGFLVVLFFIATGSILYFNNVSAITDSREDLDILKKMGYSSKKIKIIIRNQVFTFFSIPFIIGLTDSLFALLVYKRGLMQNLLGDTLIQYLPVAVSVGVTAAIYLIYYMITKRTCYKIIFSSSVHHAPQSPN</sequence>
<feature type="transmembrane region" description="Helical" evidence="6">
    <location>
        <begin position="201"/>
        <end position="222"/>
    </location>
</feature>
<feature type="domain" description="ABC3 transporter permease C-terminal" evidence="7">
    <location>
        <begin position="60"/>
        <end position="180"/>
    </location>
</feature>